<dbReference type="Proteomes" id="UP000069771">
    <property type="component" value="Chromosome"/>
</dbReference>
<keyword evidence="5 10" id="KW-0694">RNA-binding</keyword>
<evidence type="ECO:0000313" key="15">
    <source>
        <dbReference type="Proteomes" id="UP000069771"/>
    </source>
</evidence>
<gene>
    <name evidence="10" type="primary">rplX</name>
    <name evidence="13" type="ORF">AALO17_04580</name>
    <name evidence="14" type="ORF">BO223_06240</name>
</gene>
<dbReference type="GO" id="GO:0005840">
    <property type="term" value="C:ribosome"/>
    <property type="evidence" value="ECO:0007669"/>
    <property type="project" value="UniProtKB-KW"/>
</dbReference>
<dbReference type="InterPro" id="IPR008991">
    <property type="entry name" value="Translation_prot_SH3-like_sf"/>
</dbReference>
<evidence type="ECO:0000256" key="3">
    <source>
        <dbReference type="ARBA" id="ARBA00011838"/>
    </source>
</evidence>
<evidence type="ECO:0000256" key="9">
    <source>
        <dbReference type="ARBA" id="ARBA00058688"/>
    </source>
</evidence>
<evidence type="ECO:0000256" key="11">
    <source>
        <dbReference type="RuleBase" id="RU003477"/>
    </source>
</evidence>
<comment type="similarity">
    <text evidence="2 10 11">Belongs to the universal ribosomal protein uL24 family.</text>
</comment>
<dbReference type="AlphaFoldDB" id="A0A140DSG5"/>
<dbReference type="SUPFAM" id="SSF50104">
    <property type="entry name" value="Translation proteins SH3-like domain"/>
    <property type="match status" value="1"/>
</dbReference>
<evidence type="ECO:0000313" key="14">
    <source>
        <dbReference type="EMBL" id="OLU45087.1"/>
    </source>
</evidence>
<evidence type="ECO:0000259" key="12">
    <source>
        <dbReference type="SMART" id="SM00739"/>
    </source>
</evidence>
<dbReference type="GO" id="GO:1990904">
    <property type="term" value="C:ribonucleoprotein complex"/>
    <property type="evidence" value="ECO:0007669"/>
    <property type="project" value="UniProtKB-KW"/>
</dbReference>
<dbReference type="CDD" id="cd06089">
    <property type="entry name" value="KOW_RPL26"/>
    <property type="match status" value="1"/>
</dbReference>
<feature type="domain" description="KOW" evidence="12">
    <location>
        <begin position="2"/>
        <end position="29"/>
    </location>
</feature>
<dbReference type="InterPro" id="IPR057264">
    <property type="entry name" value="Ribosomal_uL24_C"/>
</dbReference>
<name>A0A140DSG5_9FIRM</name>
<dbReference type="GO" id="GO:0019843">
    <property type="term" value="F:rRNA binding"/>
    <property type="evidence" value="ECO:0007669"/>
    <property type="project" value="UniProtKB-UniRule"/>
</dbReference>
<dbReference type="KEGG" id="fro:AALO17_04580"/>
<keyword evidence="7 10" id="KW-0687">Ribonucleoprotein</keyword>
<keyword evidence="4 10" id="KW-0699">rRNA-binding</keyword>
<comment type="function">
    <text evidence="9 10">One of the proteins that surrounds the polypeptide exit tunnel on the outside of the subunit.</text>
</comment>
<dbReference type="InterPro" id="IPR041988">
    <property type="entry name" value="Ribosomal_uL24_KOW"/>
</dbReference>
<proteinExistence type="inferred from homology"/>
<dbReference type="GO" id="GO:0003735">
    <property type="term" value="F:structural constituent of ribosome"/>
    <property type="evidence" value="ECO:0007669"/>
    <property type="project" value="InterPro"/>
</dbReference>
<dbReference type="RefSeq" id="WP_067554919.1">
    <property type="nucleotide sequence ID" value="NZ_CAJTBG010000005.1"/>
</dbReference>
<dbReference type="GO" id="GO:0006412">
    <property type="term" value="P:translation"/>
    <property type="evidence" value="ECO:0007669"/>
    <property type="project" value="UniProtKB-UniRule"/>
</dbReference>
<evidence type="ECO:0000313" key="13">
    <source>
        <dbReference type="EMBL" id="AMK53592.1"/>
    </source>
</evidence>
<dbReference type="InterPro" id="IPR014722">
    <property type="entry name" value="Rib_uL2_dom2"/>
</dbReference>
<protein>
    <recommendedName>
        <fullName evidence="8 10">Large ribosomal subunit protein uL24</fullName>
    </recommendedName>
</protein>
<dbReference type="InterPro" id="IPR003256">
    <property type="entry name" value="Ribosomal_uL24"/>
</dbReference>
<keyword evidence="15" id="KW-1185">Reference proteome</keyword>
<dbReference type="Gene3D" id="2.30.30.30">
    <property type="match status" value="1"/>
</dbReference>
<dbReference type="PROSITE" id="PS01108">
    <property type="entry name" value="RIBOSOMAL_L24"/>
    <property type="match status" value="1"/>
</dbReference>
<dbReference type="HAMAP" id="MF_01326_B">
    <property type="entry name" value="Ribosomal_uL24_B"/>
    <property type="match status" value="1"/>
</dbReference>
<dbReference type="PATRIC" id="fig|1702221.3.peg.441"/>
<dbReference type="Pfam" id="PF00467">
    <property type="entry name" value="KOW"/>
    <property type="match status" value="1"/>
</dbReference>
<evidence type="ECO:0000256" key="10">
    <source>
        <dbReference type="HAMAP-Rule" id="MF_01326"/>
    </source>
</evidence>
<reference evidence="13 15" key="1">
    <citation type="journal article" date="2016" name="Gut Pathog.">
        <title>Whole genome sequencing of "Faecalibaculum rodentium" ALO17, isolated from C57BL/6J laboratory mouse feces.</title>
        <authorList>
            <person name="Lim S."/>
            <person name="Chang D.H."/>
            <person name="Ahn S."/>
            <person name="Kim B.C."/>
        </authorList>
    </citation>
    <scope>NUCLEOTIDE SEQUENCE [LARGE SCALE GENOMIC DNA]</scope>
    <source>
        <strain evidence="13 15">Alo17</strain>
    </source>
</reference>
<comment type="function">
    <text evidence="1 10">One of two assembly initiator proteins, it binds directly to the 5'-end of the 23S rRNA, where it nucleates assembly of the 50S subunit.</text>
</comment>
<dbReference type="InterPro" id="IPR005824">
    <property type="entry name" value="KOW"/>
</dbReference>
<evidence type="ECO:0000256" key="4">
    <source>
        <dbReference type="ARBA" id="ARBA00022730"/>
    </source>
</evidence>
<sequence length="108" mass="11976">MRIKKGDKVKVIAGAYKGTVAEVKQAFPREGKVIVEGVNMVKKHMKPTQANPDGGIIEKEAKIDVSNVMAYDEKAKTASRVGYKFVENKDGSQTKVRYYKKSGNIIKD</sequence>
<dbReference type="EMBL" id="MPJZ01000053">
    <property type="protein sequence ID" value="OLU45087.1"/>
    <property type="molecule type" value="Genomic_DNA"/>
</dbReference>
<dbReference type="NCBIfam" id="TIGR01079">
    <property type="entry name" value="rplX_bact"/>
    <property type="match status" value="1"/>
</dbReference>
<accession>A0A140DSG5</accession>
<organism evidence="13 15">
    <name type="scientific">Faecalibaculum rodentium</name>
    <dbReference type="NCBI Taxonomy" id="1702221"/>
    <lineage>
        <taxon>Bacteria</taxon>
        <taxon>Bacillati</taxon>
        <taxon>Bacillota</taxon>
        <taxon>Erysipelotrichia</taxon>
        <taxon>Erysipelotrichales</taxon>
        <taxon>Erysipelotrichaceae</taxon>
        <taxon>Faecalibaculum</taxon>
    </lineage>
</organism>
<dbReference type="OrthoDB" id="9807419at2"/>
<evidence type="ECO:0000256" key="8">
    <source>
        <dbReference type="ARBA" id="ARBA00035206"/>
    </source>
</evidence>
<evidence type="ECO:0000256" key="2">
    <source>
        <dbReference type="ARBA" id="ARBA00010618"/>
    </source>
</evidence>
<comment type="subunit">
    <text evidence="3 10">Part of the 50S ribosomal subunit.</text>
</comment>
<evidence type="ECO:0000256" key="7">
    <source>
        <dbReference type="ARBA" id="ARBA00023274"/>
    </source>
</evidence>
<evidence type="ECO:0000256" key="1">
    <source>
        <dbReference type="ARBA" id="ARBA00004072"/>
    </source>
</evidence>
<evidence type="ECO:0000313" key="16">
    <source>
        <dbReference type="Proteomes" id="UP000186758"/>
    </source>
</evidence>
<evidence type="ECO:0000256" key="6">
    <source>
        <dbReference type="ARBA" id="ARBA00022980"/>
    </source>
</evidence>
<dbReference type="STRING" id="1702221.AALO17_04580"/>
<dbReference type="SMART" id="SM00739">
    <property type="entry name" value="KOW"/>
    <property type="match status" value="1"/>
</dbReference>
<dbReference type="GeneID" id="78477309"/>
<evidence type="ECO:0000256" key="5">
    <source>
        <dbReference type="ARBA" id="ARBA00022884"/>
    </source>
</evidence>
<reference evidence="14 16" key="2">
    <citation type="submission" date="2016-11" db="EMBL/GenBank/DDBJ databases">
        <title>Description of two novel members of the family Erysipelotrichaceae: Ileibacterium lipovorans gen. nov., sp. nov. and Dubosiella newyorkensis, gen. nov., sp. nov.</title>
        <authorList>
            <person name="Cox L.M."/>
            <person name="Sohn J."/>
            <person name="Tyrrell K.L."/>
            <person name="Citron D.M."/>
            <person name="Lawson P.A."/>
            <person name="Patel N.B."/>
            <person name="Iizumi T."/>
            <person name="Perez-Perez G.I."/>
            <person name="Goldstein E.J."/>
            <person name="Blaser M.J."/>
        </authorList>
    </citation>
    <scope>NUCLEOTIDE SEQUENCE [LARGE SCALE GENOMIC DNA]</scope>
    <source>
        <strain evidence="14 16">NYU-BL-K8</strain>
    </source>
</reference>
<keyword evidence="6 10" id="KW-0689">Ribosomal protein</keyword>
<dbReference type="InterPro" id="IPR005825">
    <property type="entry name" value="Ribosomal_uL24_CS"/>
</dbReference>
<dbReference type="FunFam" id="2.30.30.30:FF:000004">
    <property type="entry name" value="50S ribosomal protein L24"/>
    <property type="match status" value="1"/>
</dbReference>
<dbReference type="PANTHER" id="PTHR12903">
    <property type="entry name" value="MITOCHONDRIAL RIBOSOMAL PROTEIN L24"/>
    <property type="match status" value="1"/>
</dbReference>
<dbReference type="Pfam" id="PF17136">
    <property type="entry name" value="ribosomal_L24"/>
    <property type="match status" value="1"/>
</dbReference>
<dbReference type="EMBL" id="CP011391">
    <property type="protein sequence ID" value="AMK53592.1"/>
    <property type="molecule type" value="Genomic_DNA"/>
</dbReference>
<dbReference type="Proteomes" id="UP000186758">
    <property type="component" value="Unassembled WGS sequence"/>
</dbReference>